<dbReference type="GO" id="GO:0006914">
    <property type="term" value="P:autophagy"/>
    <property type="evidence" value="ECO:0007669"/>
    <property type="project" value="InterPro"/>
</dbReference>
<feature type="compositionally biased region" description="Basic residues" evidence="1">
    <location>
        <begin position="703"/>
        <end position="717"/>
    </location>
</feature>
<name>A0AAD6ZK21_9AGAR</name>
<dbReference type="PANTHER" id="PTHR13268">
    <property type="entry name" value="BREAST CARCINOMA AMPLIFIED SEQUENCE 3"/>
    <property type="match status" value="1"/>
</dbReference>
<evidence type="ECO:0000313" key="4">
    <source>
        <dbReference type="Proteomes" id="UP001218218"/>
    </source>
</evidence>
<dbReference type="InterPro" id="IPR048382">
    <property type="entry name" value="BCAS3_WD40"/>
</dbReference>
<dbReference type="GO" id="GO:0042594">
    <property type="term" value="P:response to starvation"/>
    <property type="evidence" value="ECO:0007669"/>
    <property type="project" value="TreeGrafter"/>
</dbReference>
<dbReference type="AlphaFoldDB" id="A0AAD6ZK21"/>
<dbReference type="PANTHER" id="PTHR13268:SF0">
    <property type="entry name" value="BCAS3 MICROTUBULE ASSOCIATED CELL MIGRATION FACTOR"/>
    <property type="match status" value="1"/>
</dbReference>
<gene>
    <name evidence="3" type="ORF">DFH08DRAFT_711135</name>
</gene>
<feature type="domain" description="BCAS3 WD40" evidence="2">
    <location>
        <begin position="90"/>
        <end position="215"/>
    </location>
</feature>
<dbReference type="GO" id="GO:0005737">
    <property type="term" value="C:cytoplasm"/>
    <property type="evidence" value="ECO:0007669"/>
    <property type="project" value="TreeGrafter"/>
</dbReference>
<evidence type="ECO:0000313" key="3">
    <source>
        <dbReference type="EMBL" id="KAJ7325939.1"/>
    </source>
</evidence>
<feature type="region of interest" description="Disordered" evidence="1">
    <location>
        <begin position="697"/>
        <end position="717"/>
    </location>
</feature>
<organism evidence="3 4">
    <name type="scientific">Mycena albidolilacea</name>
    <dbReference type="NCBI Taxonomy" id="1033008"/>
    <lineage>
        <taxon>Eukaryota</taxon>
        <taxon>Fungi</taxon>
        <taxon>Dikarya</taxon>
        <taxon>Basidiomycota</taxon>
        <taxon>Agaricomycotina</taxon>
        <taxon>Agaricomycetes</taxon>
        <taxon>Agaricomycetidae</taxon>
        <taxon>Agaricales</taxon>
        <taxon>Marasmiineae</taxon>
        <taxon>Mycenaceae</taxon>
        <taxon>Mycena</taxon>
    </lineage>
</organism>
<keyword evidence="4" id="KW-1185">Reference proteome</keyword>
<feature type="region of interest" description="Disordered" evidence="1">
    <location>
        <begin position="612"/>
        <end position="644"/>
    </location>
</feature>
<reference evidence="3" key="1">
    <citation type="submission" date="2023-03" db="EMBL/GenBank/DDBJ databases">
        <title>Massive genome expansion in bonnet fungi (Mycena s.s.) driven by repeated elements and novel gene families across ecological guilds.</title>
        <authorList>
            <consortium name="Lawrence Berkeley National Laboratory"/>
            <person name="Harder C.B."/>
            <person name="Miyauchi S."/>
            <person name="Viragh M."/>
            <person name="Kuo A."/>
            <person name="Thoen E."/>
            <person name="Andreopoulos B."/>
            <person name="Lu D."/>
            <person name="Skrede I."/>
            <person name="Drula E."/>
            <person name="Henrissat B."/>
            <person name="Morin E."/>
            <person name="Kohler A."/>
            <person name="Barry K."/>
            <person name="LaButti K."/>
            <person name="Morin E."/>
            <person name="Salamov A."/>
            <person name="Lipzen A."/>
            <person name="Mereny Z."/>
            <person name="Hegedus B."/>
            <person name="Baldrian P."/>
            <person name="Stursova M."/>
            <person name="Weitz H."/>
            <person name="Taylor A."/>
            <person name="Grigoriev I.V."/>
            <person name="Nagy L.G."/>
            <person name="Martin F."/>
            <person name="Kauserud H."/>
        </authorList>
    </citation>
    <scope>NUCLEOTIDE SEQUENCE</scope>
    <source>
        <strain evidence="3">CBHHK002</strain>
    </source>
</reference>
<sequence length="717" mass="74466">GTGEGAGWGRTLGRFFSRSAPAAAGALAATVLAGAGSPPSLAGMASAAAGGAGAWVRVVDLGPLLGGSQAERGGGRDRGKGGAGGVRDVHVFDAGRAPLGGLAFSCDGVRLFAVRRDGLGASVWALRPSPSPLPSPLDTLPVPAHVYALRRGRTGAVVEAVAGARDGRFVALATRRRTVHVFAVNPYGGRADVRSHLRARVRDADAGVGASTGGEGGERPTEVHALVRMRLPPPPQAQEGGEASPPPAPLAIAFVPASSAGGGPGGLRSPTSPASPASAGSSGVQDVLVFDPADGVLSLRRVTLALGAPHSAAGLPISVSLPTGRLSMSASPPASYVRGAAAVAEAPGELGGKEAVVATWSLRRKRGWAEIRRVEGGEGKGKGMGGAGRRVKEDWLAQAELSTFTSAPRVLPRAIYLSHQFAFYTLGEDYHALIRRYQFAIGGAKIDVRREVEVSSAYISFAGEAFVEGYVPSSSSSPRAIRRQSHGRAASFDEPLASALAGAHYRDARPPPVLPMLPNGSPASFRSAMPVRAVVAGLGDGVAEGLGRLRREMRHQAQRQRQLARSPQTGGGDDIDAFVPLEFDEEDEDFAGPIPGVADEVFLRVHADREDDDALSAGTSHSRGGEESVASVSTPATSAHPLEDERVEQLDLRIDTNATEGEWQGWAAEDTQALEEAERFDDISVVGFLDEEQAAMKAEAARRKGTAARTRTKKRRN</sequence>
<evidence type="ECO:0000259" key="2">
    <source>
        <dbReference type="Pfam" id="PF21034"/>
    </source>
</evidence>
<feature type="compositionally biased region" description="Low complexity" evidence="1">
    <location>
        <begin position="269"/>
        <end position="282"/>
    </location>
</feature>
<accession>A0AAD6ZK21</accession>
<proteinExistence type="predicted"/>
<evidence type="ECO:0000256" key="1">
    <source>
        <dbReference type="SAM" id="MobiDB-lite"/>
    </source>
</evidence>
<comment type="caution">
    <text evidence="3">The sequence shown here is derived from an EMBL/GenBank/DDBJ whole genome shotgun (WGS) entry which is preliminary data.</text>
</comment>
<dbReference type="Proteomes" id="UP001218218">
    <property type="component" value="Unassembled WGS sequence"/>
</dbReference>
<feature type="non-terminal residue" evidence="3">
    <location>
        <position position="717"/>
    </location>
</feature>
<feature type="region of interest" description="Disordered" evidence="1">
    <location>
        <begin position="231"/>
        <end position="282"/>
    </location>
</feature>
<dbReference type="InterPro" id="IPR045142">
    <property type="entry name" value="BCAS3-like"/>
</dbReference>
<feature type="region of interest" description="Disordered" evidence="1">
    <location>
        <begin position="553"/>
        <end position="577"/>
    </location>
</feature>
<dbReference type="Pfam" id="PF21034">
    <property type="entry name" value="BCAS3_WD40"/>
    <property type="match status" value="1"/>
</dbReference>
<feature type="compositionally biased region" description="Low complexity" evidence="1">
    <location>
        <begin position="628"/>
        <end position="639"/>
    </location>
</feature>
<protein>
    <recommendedName>
        <fullName evidence="2">BCAS3 WD40 domain-containing protein</fullName>
    </recommendedName>
</protein>
<dbReference type="EMBL" id="JARIHO010000043">
    <property type="protein sequence ID" value="KAJ7325939.1"/>
    <property type="molecule type" value="Genomic_DNA"/>
</dbReference>